<dbReference type="OrthoDB" id="4422239at2"/>
<dbReference type="EMBL" id="LSTQ01000009">
    <property type="protein sequence ID" value="OAH30238.1"/>
    <property type="molecule type" value="Genomic_DNA"/>
</dbReference>
<proteinExistence type="predicted"/>
<feature type="region of interest" description="Disordered" evidence="1">
    <location>
        <begin position="46"/>
        <end position="69"/>
    </location>
</feature>
<dbReference type="STRING" id="1705.CA21670_10115"/>
<evidence type="ECO:0000256" key="1">
    <source>
        <dbReference type="SAM" id="MobiDB-lite"/>
    </source>
</evidence>
<sequence>MQLPPSIAQKFQELFSGANPSNLIKIGITATTLTLTLIAAVASGGATSPESDAGDADTSGETPLTGYPDYVAPSLEVQTKLATIEDEVYNAINEMRQEQYLGRAFKYPERQAAAQYKAQENAVTGQEGPVEENISMLQAHLPLAEASGYEFIERLRNSEPHAAVFMEPSIVHMAVSAAYSAGDDTVWLVLQFD</sequence>
<evidence type="ECO:0000313" key="3">
    <source>
        <dbReference type="Proteomes" id="UP000076947"/>
    </source>
</evidence>
<keyword evidence="3" id="KW-1185">Reference proteome</keyword>
<dbReference type="Proteomes" id="UP000076947">
    <property type="component" value="Unassembled WGS sequence"/>
</dbReference>
<accession>A0A177IN30</accession>
<dbReference type="RefSeq" id="WP_066838898.1">
    <property type="nucleotide sequence ID" value="NZ_LSTQ01000009.1"/>
</dbReference>
<evidence type="ECO:0000313" key="2">
    <source>
        <dbReference type="EMBL" id="OAH30238.1"/>
    </source>
</evidence>
<organism evidence="2 3">
    <name type="scientific">Corynebacterium stationis</name>
    <dbReference type="NCBI Taxonomy" id="1705"/>
    <lineage>
        <taxon>Bacteria</taxon>
        <taxon>Bacillati</taxon>
        <taxon>Actinomycetota</taxon>
        <taxon>Actinomycetes</taxon>
        <taxon>Mycobacteriales</taxon>
        <taxon>Corynebacteriaceae</taxon>
        <taxon>Corynebacterium</taxon>
    </lineage>
</organism>
<protein>
    <recommendedName>
        <fullName evidence="4">SCP domain-containing protein</fullName>
    </recommendedName>
</protein>
<gene>
    <name evidence="2" type="ORF">AYJ05_11335</name>
</gene>
<reference evidence="3" key="1">
    <citation type="submission" date="2016-02" db="EMBL/GenBank/DDBJ databases">
        <authorList>
            <person name="Kaur G."/>
            <person name="Nair G.R."/>
            <person name="Mayilraj S."/>
        </authorList>
    </citation>
    <scope>NUCLEOTIDE SEQUENCE [LARGE SCALE GENOMIC DNA]</scope>
    <source>
        <strain evidence="3">GA-15</strain>
    </source>
</reference>
<comment type="caution">
    <text evidence="2">The sequence shown here is derived from an EMBL/GenBank/DDBJ whole genome shotgun (WGS) entry which is preliminary data.</text>
</comment>
<name>A0A177IN30_9CORY</name>
<dbReference type="AlphaFoldDB" id="A0A177IN30"/>
<evidence type="ECO:0008006" key="4">
    <source>
        <dbReference type="Google" id="ProtNLM"/>
    </source>
</evidence>